<dbReference type="EMBL" id="MU150229">
    <property type="protein sequence ID" value="KAF9469575.1"/>
    <property type="molecule type" value="Genomic_DNA"/>
</dbReference>
<proteinExistence type="predicted"/>
<dbReference type="AlphaFoldDB" id="A0A9P5YJ52"/>
<gene>
    <name evidence="1" type="ORF">BDZ94DRAFT_10318</name>
</gene>
<protein>
    <submittedName>
        <fullName evidence="1">Uncharacterized protein</fullName>
    </submittedName>
</protein>
<keyword evidence="2" id="KW-1185">Reference proteome</keyword>
<comment type="caution">
    <text evidence="1">The sequence shown here is derived from an EMBL/GenBank/DDBJ whole genome shotgun (WGS) entry which is preliminary data.</text>
</comment>
<sequence length="154" mass="17425">MFCRLELGKLIFVFEPKPIVCSNLEVPQCSQRLLYSKRGASNYPRKVVPPCPMDRPLWRPLSMCNLSPKLVKVVVAHMSIMIVSAQSGYMCGPFFPDSLQINHMIGNSLMSMLAHFSFLQNQEIQVFPGPFSAPPFFFVVPFASRPLRLHGVHD</sequence>
<reference evidence="1" key="1">
    <citation type="submission" date="2020-11" db="EMBL/GenBank/DDBJ databases">
        <authorList>
            <consortium name="DOE Joint Genome Institute"/>
            <person name="Ahrendt S."/>
            <person name="Riley R."/>
            <person name="Andreopoulos W."/>
            <person name="Labutti K."/>
            <person name="Pangilinan J."/>
            <person name="Ruiz-Duenas F.J."/>
            <person name="Barrasa J.M."/>
            <person name="Sanchez-Garcia M."/>
            <person name="Camarero S."/>
            <person name="Miyauchi S."/>
            <person name="Serrano A."/>
            <person name="Linde D."/>
            <person name="Babiker R."/>
            <person name="Drula E."/>
            <person name="Ayuso-Fernandez I."/>
            <person name="Pacheco R."/>
            <person name="Padilla G."/>
            <person name="Ferreira P."/>
            <person name="Barriuso J."/>
            <person name="Kellner H."/>
            <person name="Castanera R."/>
            <person name="Alfaro M."/>
            <person name="Ramirez L."/>
            <person name="Pisabarro A.G."/>
            <person name="Kuo A."/>
            <person name="Tritt A."/>
            <person name="Lipzen A."/>
            <person name="He G."/>
            <person name="Yan M."/>
            <person name="Ng V."/>
            <person name="Cullen D."/>
            <person name="Martin F."/>
            <person name="Rosso M.-N."/>
            <person name="Henrissat B."/>
            <person name="Hibbett D."/>
            <person name="Martinez A.T."/>
            <person name="Grigoriev I.V."/>
        </authorList>
    </citation>
    <scope>NUCLEOTIDE SEQUENCE</scope>
    <source>
        <strain evidence="1">CBS 247.69</strain>
    </source>
</reference>
<evidence type="ECO:0000313" key="1">
    <source>
        <dbReference type="EMBL" id="KAF9469575.1"/>
    </source>
</evidence>
<evidence type="ECO:0000313" key="2">
    <source>
        <dbReference type="Proteomes" id="UP000807353"/>
    </source>
</evidence>
<name>A0A9P5YJ52_9AGAR</name>
<dbReference type="Proteomes" id="UP000807353">
    <property type="component" value="Unassembled WGS sequence"/>
</dbReference>
<accession>A0A9P5YJ52</accession>
<organism evidence="1 2">
    <name type="scientific">Collybia nuda</name>
    <dbReference type="NCBI Taxonomy" id="64659"/>
    <lineage>
        <taxon>Eukaryota</taxon>
        <taxon>Fungi</taxon>
        <taxon>Dikarya</taxon>
        <taxon>Basidiomycota</taxon>
        <taxon>Agaricomycotina</taxon>
        <taxon>Agaricomycetes</taxon>
        <taxon>Agaricomycetidae</taxon>
        <taxon>Agaricales</taxon>
        <taxon>Tricholomatineae</taxon>
        <taxon>Clitocybaceae</taxon>
        <taxon>Collybia</taxon>
    </lineage>
</organism>